<gene>
    <name evidence="6" type="ORF">FA14DRAFT_187258</name>
</gene>
<dbReference type="GO" id="GO:0005739">
    <property type="term" value="C:mitochondrion"/>
    <property type="evidence" value="ECO:0007669"/>
    <property type="project" value="UniProtKB-SubCell"/>
</dbReference>
<dbReference type="InParanoid" id="A0A316VHW1"/>
<dbReference type="GO" id="GO:0033615">
    <property type="term" value="P:mitochondrial proton-transporting ATP synthase complex assembly"/>
    <property type="evidence" value="ECO:0007669"/>
    <property type="project" value="TreeGrafter"/>
</dbReference>
<protein>
    <submittedName>
        <fullName evidence="6">ATP11-domain-containing protein</fullName>
    </submittedName>
</protein>
<evidence type="ECO:0000256" key="4">
    <source>
        <dbReference type="ARBA" id="ARBA00023128"/>
    </source>
</evidence>
<dbReference type="Proteomes" id="UP000245771">
    <property type="component" value="Unassembled WGS sequence"/>
</dbReference>
<keyword evidence="4" id="KW-0496">Mitochondrion</keyword>
<evidence type="ECO:0000313" key="7">
    <source>
        <dbReference type="Proteomes" id="UP000245771"/>
    </source>
</evidence>
<evidence type="ECO:0000256" key="2">
    <source>
        <dbReference type="ARBA" id="ARBA00009116"/>
    </source>
</evidence>
<proteinExistence type="inferred from homology"/>
<feature type="compositionally biased region" description="Basic and acidic residues" evidence="5">
    <location>
        <begin position="59"/>
        <end position="79"/>
    </location>
</feature>
<reference evidence="6 7" key="1">
    <citation type="journal article" date="2018" name="Mol. Biol. Evol.">
        <title>Broad Genomic Sampling Reveals a Smut Pathogenic Ancestry of the Fungal Clade Ustilaginomycotina.</title>
        <authorList>
            <person name="Kijpornyongpan T."/>
            <person name="Mondo S.J."/>
            <person name="Barry K."/>
            <person name="Sandor L."/>
            <person name="Lee J."/>
            <person name="Lipzen A."/>
            <person name="Pangilinan J."/>
            <person name="LaButti K."/>
            <person name="Hainaut M."/>
            <person name="Henrissat B."/>
            <person name="Grigoriev I.V."/>
            <person name="Spatafora J.W."/>
            <person name="Aime M.C."/>
        </authorList>
    </citation>
    <scope>NUCLEOTIDE SEQUENCE [LARGE SCALE GENOMIC DNA]</scope>
    <source>
        <strain evidence="6 7">MCA 3882</strain>
    </source>
</reference>
<dbReference type="RefSeq" id="XP_025357428.1">
    <property type="nucleotide sequence ID" value="XM_025501583.1"/>
</dbReference>
<dbReference type="AlphaFoldDB" id="A0A316VHW1"/>
<dbReference type="PANTHER" id="PTHR13126:SF0">
    <property type="entry name" value="ATP SYNTHASE MITOCHONDRIAL F1 COMPLEX ASSEMBLY FACTOR 1"/>
    <property type="match status" value="1"/>
</dbReference>
<dbReference type="Pfam" id="PF06644">
    <property type="entry name" value="ATP11"/>
    <property type="match status" value="1"/>
</dbReference>
<feature type="region of interest" description="Disordered" evidence="5">
    <location>
        <begin position="40"/>
        <end position="79"/>
    </location>
</feature>
<keyword evidence="7" id="KW-1185">Reference proteome</keyword>
<organism evidence="6 7">
    <name type="scientific">Meira miltonrushii</name>
    <dbReference type="NCBI Taxonomy" id="1280837"/>
    <lineage>
        <taxon>Eukaryota</taxon>
        <taxon>Fungi</taxon>
        <taxon>Dikarya</taxon>
        <taxon>Basidiomycota</taxon>
        <taxon>Ustilaginomycotina</taxon>
        <taxon>Exobasidiomycetes</taxon>
        <taxon>Exobasidiales</taxon>
        <taxon>Brachybasidiaceae</taxon>
        <taxon>Meira</taxon>
    </lineage>
</organism>
<name>A0A316VHW1_9BASI</name>
<sequence>MFRYSVKTISGGSGRLAGTKTRVPNLSSIQRAYASVTNAGVGVSKPPTTPNAGVEGGAEEEKKPLTKPEHLSREAFDQKREKKLQQYQALLQEKAKREGFSSVEQMVAKEKERKAAKDASEAANAAAKGSSGHSGLSEKDAKLASDILKRVEAEAERKIKSGNFSSGPSALKTLGDIIDLEKVRSDSPETISQLWTQYHSLKNKLSAVIPARQYAEMVSKAKQYPQFLLPLPRTIVGSDDVNKTANVAPGERKNGYEMQYMEWGFLPKPDLEEITAKVEQSVDHSNEDKEVIEKASPTTVLFTPLAEYKLRQEFAQPVLIVTHYTDLALSKGIVLLRGEVTEGQDAQSAPTGMAAAIAASQAGETSSEKLDRLKAPLQSQGKLSQQDAQLLTVMLQRFYMPVSSNAGPQPGAQERQELLDAFHGDPDRFDVDKLCKSAFEF</sequence>
<evidence type="ECO:0000256" key="1">
    <source>
        <dbReference type="ARBA" id="ARBA00004173"/>
    </source>
</evidence>
<comment type="similarity">
    <text evidence="2">Belongs to the ATP11 family.</text>
</comment>
<evidence type="ECO:0000313" key="6">
    <source>
        <dbReference type="EMBL" id="PWN37126.1"/>
    </source>
</evidence>
<dbReference type="EMBL" id="KZ819602">
    <property type="protein sequence ID" value="PWN37126.1"/>
    <property type="molecule type" value="Genomic_DNA"/>
</dbReference>
<accession>A0A316VHW1</accession>
<dbReference type="GeneID" id="37023364"/>
<comment type="subcellular location">
    <subcellularLocation>
        <location evidence="1">Mitochondrion</location>
    </subcellularLocation>
</comment>
<feature type="compositionally biased region" description="Basic and acidic residues" evidence="5">
    <location>
        <begin position="111"/>
        <end position="120"/>
    </location>
</feature>
<feature type="region of interest" description="Disordered" evidence="5">
    <location>
        <begin position="111"/>
        <end position="139"/>
    </location>
</feature>
<keyword evidence="3" id="KW-0809">Transit peptide</keyword>
<dbReference type="OrthoDB" id="16535at2759"/>
<dbReference type="PANTHER" id="PTHR13126">
    <property type="entry name" value="CHAPERONE ATP11"/>
    <property type="match status" value="1"/>
</dbReference>
<dbReference type="FunCoup" id="A0A316VHW1">
    <property type="interactions" value="212"/>
</dbReference>
<dbReference type="InterPro" id="IPR010591">
    <property type="entry name" value="ATP11"/>
</dbReference>
<evidence type="ECO:0000256" key="3">
    <source>
        <dbReference type="ARBA" id="ARBA00022946"/>
    </source>
</evidence>
<evidence type="ECO:0000256" key="5">
    <source>
        <dbReference type="SAM" id="MobiDB-lite"/>
    </source>
</evidence>
<dbReference type="STRING" id="1280837.A0A316VHW1"/>